<evidence type="ECO:0000313" key="3">
    <source>
        <dbReference type="Proteomes" id="UP000299102"/>
    </source>
</evidence>
<dbReference type="Proteomes" id="UP000299102">
    <property type="component" value="Unassembled WGS sequence"/>
</dbReference>
<organism evidence="2 3">
    <name type="scientific">Eumeta variegata</name>
    <name type="common">Bagworm moth</name>
    <name type="synonym">Eumeta japonica</name>
    <dbReference type="NCBI Taxonomy" id="151549"/>
    <lineage>
        <taxon>Eukaryota</taxon>
        <taxon>Metazoa</taxon>
        <taxon>Ecdysozoa</taxon>
        <taxon>Arthropoda</taxon>
        <taxon>Hexapoda</taxon>
        <taxon>Insecta</taxon>
        <taxon>Pterygota</taxon>
        <taxon>Neoptera</taxon>
        <taxon>Endopterygota</taxon>
        <taxon>Lepidoptera</taxon>
        <taxon>Glossata</taxon>
        <taxon>Ditrysia</taxon>
        <taxon>Tineoidea</taxon>
        <taxon>Psychidae</taxon>
        <taxon>Oiketicinae</taxon>
        <taxon>Eumeta</taxon>
    </lineage>
</organism>
<dbReference type="EMBL" id="BGZK01001619">
    <property type="protein sequence ID" value="GBP83389.1"/>
    <property type="molecule type" value="Genomic_DNA"/>
</dbReference>
<accession>A0A4C1Z8Z4</accession>
<evidence type="ECO:0008006" key="4">
    <source>
        <dbReference type="Google" id="ProtNLM"/>
    </source>
</evidence>
<keyword evidence="3" id="KW-1185">Reference proteome</keyword>
<name>A0A4C1Z8Z4_EUMVA</name>
<gene>
    <name evidence="2" type="ORF">EVAR_63054_1</name>
</gene>
<proteinExistence type="predicted"/>
<dbReference type="OrthoDB" id="7790857at2759"/>
<sequence length="257" mass="28799">MICSEPRALAFHGKPGRNCYHWPWTVLLVDNRQVTKGKNKRQASSSSSDEELTCSDSTVVGKESESEKSETSFTLVKRKNKRALKKARVARSQPAMGIDPSPATTSAQVVLGGAPKLTGTKPTAPLKLKAFLSIFLRKGANFVKISADYLRLPINYSKAVRVDDNDIQILCTDVETFRSLNKYLVDNKVQFYTYALEEEHKLKVVILGIPADFAVNDIKADLNDQEFPVYSMHRIVRRDGPPLWRVLAVLPKICYTI</sequence>
<protein>
    <recommendedName>
        <fullName evidence="4">Nucleic-acid-binding protein from transposon X-element</fullName>
    </recommendedName>
</protein>
<feature type="region of interest" description="Disordered" evidence="1">
    <location>
        <begin position="36"/>
        <end position="65"/>
    </location>
</feature>
<evidence type="ECO:0000256" key="1">
    <source>
        <dbReference type="SAM" id="MobiDB-lite"/>
    </source>
</evidence>
<dbReference type="AlphaFoldDB" id="A0A4C1Z8Z4"/>
<comment type="caution">
    <text evidence="2">The sequence shown here is derived from an EMBL/GenBank/DDBJ whole genome shotgun (WGS) entry which is preliminary data.</text>
</comment>
<reference evidence="2 3" key="1">
    <citation type="journal article" date="2019" name="Commun. Biol.">
        <title>The bagworm genome reveals a unique fibroin gene that provides high tensile strength.</title>
        <authorList>
            <person name="Kono N."/>
            <person name="Nakamura H."/>
            <person name="Ohtoshi R."/>
            <person name="Tomita M."/>
            <person name="Numata K."/>
            <person name="Arakawa K."/>
        </authorList>
    </citation>
    <scope>NUCLEOTIDE SEQUENCE [LARGE SCALE GENOMIC DNA]</scope>
</reference>
<evidence type="ECO:0000313" key="2">
    <source>
        <dbReference type="EMBL" id="GBP83389.1"/>
    </source>
</evidence>